<dbReference type="PANTHER" id="PTHR43719">
    <property type="entry name" value="TWO-COMPONENT HISTIDINE KINASE"/>
    <property type="match status" value="1"/>
</dbReference>
<dbReference type="PROSITE" id="PS50109">
    <property type="entry name" value="HIS_KIN"/>
    <property type="match status" value="1"/>
</dbReference>
<dbReference type="PANTHER" id="PTHR43719:SF28">
    <property type="entry name" value="PEROXIDE STRESS-ACTIVATED HISTIDINE KINASE MAK1-RELATED"/>
    <property type="match status" value="1"/>
</dbReference>
<feature type="domain" description="Histidine kinase" evidence="2">
    <location>
        <begin position="1"/>
        <end position="164"/>
    </location>
</feature>
<proteinExistence type="predicted"/>
<dbReference type="Pfam" id="PF02518">
    <property type="entry name" value="HATPase_c"/>
    <property type="match status" value="1"/>
</dbReference>
<dbReference type="InterPro" id="IPR005467">
    <property type="entry name" value="His_kinase_dom"/>
</dbReference>
<dbReference type="SUPFAM" id="SSF55874">
    <property type="entry name" value="ATPase domain of HSP90 chaperone/DNA topoisomerase II/histidine kinase"/>
    <property type="match status" value="1"/>
</dbReference>
<evidence type="ECO:0000259" key="2">
    <source>
        <dbReference type="PROSITE" id="PS50109"/>
    </source>
</evidence>
<keyword evidence="1" id="KW-0597">Phosphoprotein</keyword>
<dbReference type="InterPro" id="IPR003594">
    <property type="entry name" value="HATPase_dom"/>
</dbReference>
<sequence>RNEYIEFALANSLMLKSLLTDILDMSQVKAGKFLLSLQEFNLYEIIKNVIQLMKITADLKQNKIYLEYDQFLSQTVTSDQYRIRQILINLISNSIKYTKKGNIYIVVTKENEPKHLKIQVKDTGVGIKQEQKQKLFKAFEKIEDNRDLNPQGVGLGLIISNQLAINLFPKNIYSKTGLQCDDWDKGTVFSFLLFDYSNRDSSQQE</sequence>
<dbReference type="OrthoDB" id="313284at2759"/>
<dbReference type="InterPro" id="IPR036890">
    <property type="entry name" value="HATPase_C_sf"/>
</dbReference>
<feature type="non-terminal residue" evidence="3">
    <location>
        <position position="205"/>
    </location>
</feature>
<dbReference type="OMA" id="THREMID"/>
<dbReference type="EMBL" id="GL983470">
    <property type="protein sequence ID" value="EGR33316.1"/>
    <property type="molecule type" value="Genomic_DNA"/>
</dbReference>
<gene>
    <name evidence="3" type="ORF">IMG5_056390</name>
</gene>
<dbReference type="STRING" id="857967.G0QN95"/>
<accession>G0QN95</accession>
<evidence type="ECO:0000256" key="1">
    <source>
        <dbReference type="ARBA" id="ARBA00022553"/>
    </source>
</evidence>
<dbReference type="InterPro" id="IPR004358">
    <property type="entry name" value="Sig_transdc_His_kin-like_C"/>
</dbReference>
<dbReference type="InterPro" id="IPR050956">
    <property type="entry name" value="2C_system_His_kinase"/>
</dbReference>
<dbReference type="RefSeq" id="XP_004037302.1">
    <property type="nucleotide sequence ID" value="XM_004037254.1"/>
</dbReference>
<feature type="non-terminal residue" evidence="3">
    <location>
        <position position="1"/>
    </location>
</feature>
<dbReference type="PRINTS" id="PR00344">
    <property type="entry name" value="BCTRLSENSOR"/>
</dbReference>
<dbReference type="Gene3D" id="3.30.565.10">
    <property type="entry name" value="Histidine kinase-like ATPase, C-terminal domain"/>
    <property type="match status" value="1"/>
</dbReference>
<keyword evidence="4" id="KW-1185">Reference proteome</keyword>
<evidence type="ECO:0000313" key="4">
    <source>
        <dbReference type="Proteomes" id="UP000008983"/>
    </source>
</evidence>
<dbReference type="SMART" id="SM00387">
    <property type="entry name" value="HATPase_c"/>
    <property type="match status" value="1"/>
</dbReference>
<name>G0QN95_ICHMU</name>
<dbReference type="InParanoid" id="G0QN95"/>
<dbReference type="Proteomes" id="UP000008983">
    <property type="component" value="Unassembled WGS sequence"/>
</dbReference>
<dbReference type="AlphaFoldDB" id="G0QN95"/>
<organism evidence="3 4">
    <name type="scientific">Ichthyophthirius multifiliis</name>
    <name type="common">White spot disease agent</name>
    <name type="synonym">Ich</name>
    <dbReference type="NCBI Taxonomy" id="5932"/>
    <lineage>
        <taxon>Eukaryota</taxon>
        <taxon>Sar</taxon>
        <taxon>Alveolata</taxon>
        <taxon>Ciliophora</taxon>
        <taxon>Intramacronucleata</taxon>
        <taxon>Oligohymenophorea</taxon>
        <taxon>Hymenostomatida</taxon>
        <taxon>Ophryoglenina</taxon>
        <taxon>Ichthyophthirius</taxon>
    </lineage>
</organism>
<dbReference type="GO" id="GO:0016772">
    <property type="term" value="F:transferase activity, transferring phosphorus-containing groups"/>
    <property type="evidence" value="ECO:0007669"/>
    <property type="project" value="InterPro"/>
</dbReference>
<evidence type="ECO:0000313" key="3">
    <source>
        <dbReference type="EMBL" id="EGR33316.1"/>
    </source>
</evidence>
<reference evidence="3 4" key="1">
    <citation type="submission" date="2011-07" db="EMBL/GenBank/DDBJ databases">
        <authorList>
            <person name="Coyne R."/>
            <person name="Brami D."/>
            <person name="Johnson J."/>
            <person name="Hostetler J."/>
            <person name="Hannick L."/>
            <person name="Clark T."/>
            <person name="Cassidy-Hanley D."/>
            <person name="Inman J."/>
        </authorList>
    </citation>
    <scope>NUCLEOTIDE SEQUENCE [LARGE SCALE GENOMIC DNA]</scope>
    <source>
        <strain evidence="3 4">G5</strain>
    </source>
</reference>
<protein>
    <recommendedName>
        <fullName evidence="2">Histidine kinase domain-containing protein</fullName>
    </recommendedName>
</protein>
<dbReference type="GeneID" id="14909491"/>
<dbReference type="eggNOG" id="KOG0519">
    <property type="taxonomic scope" value="Eukaryota"/>
</dbReference>